<accession>A0A1I7W6T8</accession>
<dbReference type="Proteomes" id="UP000095283">
    <property type="component" value="Unplaced"/>
</dbReference>
<proteinExistence type="predicted"/>
<name>A0A1I7W6T8_HETBA</name>
<evidence type="ECO:0000313" key="2">
    <source>
        <dbReference type="WBParaSite" id="Hba_00353"/>
    </source>
</evidence>
<protein>
    <submittedName>
        <fullName evidence="2">Peptidase_M14 domain-containing protein</fullName>
    </submittedName>
</protein>
<reference evidence="2" key="1">
    <citation type="submission" date="2016-11" db="UniProtKB">
        <authorList>
            <consortium name="WormBaseParasite"/>
        </authorList>
    </citation>
    <scope>IDENTIFICATION</scope>
</reference>
<dbReference type="WBParaSite" id="Hba_00353">
    <property type="protein sequence ID" value="Hba_00353"/>
    <property type="gene ID" value="Hba_00353"/>
</dbReference>
<sequence length="66" mass="7518">MFSFGFGSKEIPYLYTVAQDNWYANAPNSESASNCDPLQYNFLSSMQSLLLMKKGISQVEKIIMRI</sequence>
<dbReference type="AlphaFoldDB" id="A0A1I7W6T8"/>
<evidence type="ECO:0000313" key="1">
    <source>
        <dbReference type="Proteomes" id="UP000095283"/>
    </source>
</evidence>
<organism evidence="1 2">
    <name type="scientific">Heterorhabditis bacteriophora</name>
    <name type="common">Entomopathogenic nematode worm</name>
    <dbReference type="NCBI Taxonomy" id="37862"/>
    <lineage>
        <taxon>Eukaryota</taxon>
        <taxon>Metazoa</taxon>
        <taxon>Ecdysozoa</taxon>
        <taxon>Nematoda</taxon>
        <taxon>Chromadorea</taxon>
        <taxon>Rhabditida</taxon>
        <taxon>Rhabditina</taxon>
        <taxon>Rhabditomorpha</taxon>
        <taxon>Strongyloidea</taxon>
        <taxon>Heterorhabditidae</taxon>
        <taxon>Heterorhabditis</taxon>
    </lineage>
</organism>
<keyword evidence="1" id="KW-1185">Reference proteome</keyword>